<comment type="caution">
    <text evidence="1">The sequence shown here is derived from an EMBL/GenBank/DDBJ whole genome shotgun (WGS) entry which is preliminary data.</text>
</comment>
<dbReference type="Proteomes" id="UP000790709">
    <property type="component" value="Unassembled WGS sequence"/>
</dbReference>
<evidence type="ECO:0000313" key="2">
    <source>
        <dbReference type="Proteomes" id="UP000790709"/>
    </source>
</evidence>
<sequence length="351" mass="37991">MSSELSIPPSQATVTVKAINVSNDGRSLAQFFLKPVLAGREVLPAVFFSFLIEHPTSGKRLVFDLGVRKDPMNYPPAVVEMFEKGVFGATVEKDVATLLEEGGIPLNSVNAVIWSHTHLDHIGDISTFPSTTELIIGPGTPRNTYPENPAGTQHSSDFTGRTVTELSFESSGLSIGGYEALDYFDDGSLYILNVPGHFPGHIAALARVTPTTFILCAGDTCHHPGQLRPTAAHHRHFPCPGALIAESKAAFAPQFTVDGDLESRSTPLLSIPTGPSFYVDRDTSQASLEKLEVFDAHPDVFVLIAHDASLDGVVAMFPESMNNWKALSWKEKATWAFVAKGNRAFRFNTAP</sequence>
<name>A0ACB8BQQ9_9AGAM</name>
<evidence type="ECO:0000313" key="1">
    <source>
        <dbReference type="EMBL" id="KAH7927167.1"/>
    </source>
</evidence>
<protein>
    <submittedName>
        <fullName evidence="1">Uncharacterized protein</fullName>
    </submittedName>
</protein>
<reference evidence="1" key="1">
    <citation type="journal article" date="2021" name="New Phytol.">
        <title>Evolutionary innovations through gain and loss of genes in the ectomycorrhizal Boletales.</title>
        <authorList>
            <person name="Wu G."/>
            <person name="Miyauchi S."/>
            <person name="Morin E."/>
            <person name="Kuo A."/>
            <person name="Drula E."/>
            <person name="Varga T."/>
            <person name="Kohler A."/>
            <person name="Feng B."/>
            <person name="Cao Y."/>
            <person name="Lipzen A."/>
            <person name="Daum C."/>
            <person name="Hundley H."/>
            <person name="Pangilinan J."/>
            <person name="Johnson J."/>
            <person name="Barry K."/>
            <person name="LaButti K."/>
            <person name="Ng V."/>
            <person name="Ahrendt S."/>
            <person name="Min B."/>
            <person name="Choi I.G."/>
            <person name="Park H."/>
            <person name="Plett J.M."/>
            <person name="Magnuson J."/>
            <person name="Spatafora J.W."/>
            <person name="Nagy L.G."/>
            <person name="Henrissat B."/>
            <person name="Grigoriev I.V."/>
            <person name="Yang Z.L."/>
            <person name="Xu J."/>
            <person name="Martin F.M."/>
        </authorList>
    </citation>
    <scope>NUCLEOTIDE SEQUENCE</scope>
    <source>
        <strain evidence="1">KUC20120723A-06</strain>
    </source>
</reference>
<keyword evidence="2" id="KW-1185">Reference proteome</keyword>
<dbReference type="EMBL" id="MU266371">
    <property type="protein sequence ID" value="KAH7927167.1"/>
    <property type="molecule type" value="Genomic_DNA"/>
</dbReference>
<organism evidence="1 2">
    <name type="scientific">Leucogyrophana mollusca</name>
    <dbReference type="NCBI Taxonomy" id="85980"/>
    <lineage>
        <taxon>Eukaryota</taxon>
        <taxon>Fungi</taxon>
        <taxon>Dikarya</taxon>
        <taxon>Basidiomycota</taxon>
        <taxon>Agaricomycotina</taxon>
        <taxon>Agaricomycetes</taxon>
        <taxon>Agaricomycetidae</taxon>
        <taxon>Boletales</taxon>
        <taxon>Boletales incertae sedis</taxon>
        <taxon>Leucogyrophana</taxon>
    </lineage>
</organism>
<gene>
    <name evidence="1" type="ORF">BV22DRAFT_1032176</name>
</gene>
<proteinExistence type="predicted"/>
<accession>A0ACB8BQQ9</accession>